<dbReference type="PANTHER" id="PTHR12778:SF10">
    <property type="entry name" value="MAJOR FACILITATOR SUPERFAMILY DOMAIN-CONTAINING PROTEIN 3"/>
    <property type="match status" value="1"/>
</dbReference>
<reference evidence="7 8" key="1">
    <citation type="journal article" date="2018" name="Nat. Biotechnol.">
        <title>A standardized bacterial taxonomy based on genome phylogeny substantially revises the tree of life.</title>
        <authorList>
            <person name="Parks D.H."/>
            <person name="Chuvochina M."/>
            <person name="Waite D.W."/>
            <person name="Rinke C."/>
            <person name="Skarshewski A."/>
            <person name="Chaumeil P.A."/>
            <person name="Hugenholtz P."/>
        </authorList>
    </citation>
    <scope>NUCLEOTIDE SEQUENCE [LARGE SCALE GENOMIC DNA]</scope>
    <source>
        <strain evidence="7">UBA9015</strain>
    </source>
</reference>
<keyword evidence="3 6" id="KW-0812">Transmembrane</keyword>
<evidence type="ECO:0000256" key="6">
    <source>
        <dbReference type="SAM" id="Phobius"/>
    </source>
</evidence>
<dbReference type="Gene3D" id="1.20.1250.20">
    <property type="entry name" value="MFS general substrate transporter like domains"/>
    <property type="match status" value="1"/>
</dbReference>
<dbReference type="PANTHER" id="PTHR12778">
    <property type="entry name" value="SOLUTE CARRIER FAMILY 33 ACETYL-COA TRANSPORTER -RELATED"/>
    <property type="match status" value="1"/>
</dbReference>
<organism evidence="7 8">
    <name type="scientific">Sphingomonas bacterium</name>
    <dbReference type="NCBI Taxonomy" id="1895847"/>
    <lineage>
        <taxon>Bacteria</taxon>
        <taxon>Pseudomonadati</taxon>
        <taxon>Pseudomonadota</taxon>
        <taxon>Alphaproteobacteria</taxon>
        <taxon>Sphingomonadales</taxon>
        <taxon>Sphingomonadaceae</taxon>
        <taxon>Sphingomonas</taxon>
    </lineage>
</organism>
<dbReference type="EMBL" id="DOYJ01000324">
    <property type="protein sequence ID" value="HCB76791.1"/>
    <property type="molecule type" value="Genomic_DNA"/>
</dbReference>
<feature type="transmembrane region" description="Helical" evidence="6">
    <location>
        <begin position="17"/>
        <end position="40"/>
    </location>
</feature>
<feature type="transmembrane region" description="Helical" evidence="6">
    <location>
        <begin position="46"/>
        <end position="68"/>
    </location>
</feature>
<protein>
    <submittedName>
        <fullName evidence="7">Permease</fullName>
    </submittedName>
</protein>
<evidence type="ECO:0000256" key="1">
    <source>
        <dbReference type="ARBA" id="ARBA00004141"/>
    </source>
</evidence>
<feature type="transmembrane region" description="Helical" evidence="6">
    <location>
        <begin position="172"/>
        <end position="200"/>
    </location>
</feature>
<keyword evidence="2" id="KW-0813">Transport</keyword>
<evidence type="ECO:0000256" key="4">
    <source>
        <dbReference type="ARBA" id="ARBA00022989"/>
    </source>
</evidence>
<name>A0A3D0WDI5_9SPHN</name>
<gene>
    <name evidence="7" type="ORF">DEP91_11580</name>
</gene>
<proteinExistence type="predicted"/>
<feature type="transmembrane region" description="Helical" evidence="6">
    <location>
        <begin position="434"/>
        <end position="454"/>
    </location>
</feature>
<feature type="transmembrane region" description="Helical" evidence="6">
    <location>
        <begin position="460"/>
        <end position="482"/>
    </location>
</feature>
<feature type="transmembrane region" description="Helical" evidence="6">
    <location>
        <begin position="370"/>
        <end position="390"/>
    </location>
</feature>
<feature type="transmembrane region" description="Helical" evidence="6">
    <location>
        <begin position="296"/>
        <end position="314"/>
    </location>
</feature>
<evidence type="ECO:0000256" key="3">
    <source>
        <dbReference type="ARBA" id="ARBA00022692"/>
    </source>
</evidence>
<evidence type="ECO:0000256" key="5">
    <source>
        <dbReference type="ARBA" id="ARBA00023136"/>
    </source>
</evidence>
<accession>A0A3D0WDI5</accession>
<dbReference type="InterPro" id="IPR004752">
    <property type="entry name" value="AmpG_permease/AT-1"/>
</dbReference>
<dbReference type="GO" id="GO:0016020">
    <property type="term" value="C:membrane"/>
    <property type="evidence" value="ECO:0007669"/>
    <property type="project" value="UniProtKB-SubCell"/>
</dbReference>
<evidence type="ECO:0000256" key="2">
    <source>
        <dbReference type="ARBA" id="ARBA00022448"/>
    </source>
</evidence>
<feature type="transmembrane region" description="Helical" evidence="6">
    <location>
        <begin position="410"/>
        <end position="427"/>
    </location>
</feature>
<evidence type="ECO:0000313" key="7">
    <source>
        <dbReference type="EMBL" id="HCB76791.1"/>
    </source>
</evidence>
<feature type="transmembrane region" description="Helical" evidence="6">
    <location>
        <begin position="334"/>
        <end position="363"/>
    </location>
</feature>
<dbReference type="Proteomes" id="UP000262699">
    <property type="component" value="Unassembled WGS sequence"/>
</dbReference>
<feature type="transmembrane region" description="Helical" evidence="6">
    <location>
        <begin position="212"/>
        <end position="241"/>
    </location>
</feature>
<dbReference type="AlphaFoldDB" id="A0A3D0WDI5"/>
<dbReference type="InterPro" id="IPR036259">
    <property type="entry name" value="MFS_trans_sf"/>
</dbReference>
<evidence type="ECO:0000313" key="8">
    <source>
        <dbReference type="Proteomes" id="UP000262699"/>
    </source>
</evidence>
<feature type="transmembrane region" description="Helical" evidence="6">
    <location>
        <begin position="89"/>
        <end position="108"/>
    </location>
</feature>
<comment type="caution">
    <text evidence="7">The sequence shown here is derived from an EMBL/GenBank/DDBJ whole genome shotgun (WGS) entry which is preliminary data.</text>
</comment>
<comment type="subcellular location">
    <subcellularLocation>
        <location evidence="1">Membrane</location>
        <topology evidence="1">Multi-pass membrane protein</topology>
    </subcellularLocation>
</comment>
<sequence length="490" mass="49907">MIGGDTRVATGVPAGRLALFALLGVCAGLPFYLFSTILSLRLAQNGVGLAVIGFFAWVSLLPTFKFLWAPVVDRVGVPGFARFYGRRCSWILASELGIAASIAALALTHPDASLPLTAFCALNLAFWTTMLEVAADGWRIELAPGAAAQGPIVAANIWGYRSAMVAAGSGVLVVAAAAGWVVAYLVPAAIALAAFVPIALTRREGEGSRSSALIAGIVATTALVAGVAVLIGAAGAALLAIADLLDIGAGSNVTPWLLGIALAPFLAMAAAIPAIRRRSGSAIASSPAPVGPYLDFFWRYGFVAILLLAFVSLYRMGDVLALTLSKPFVASLGYSLRAIGLADGIVALASSMAGGATGGLLAARWPAGRTLALGALLAVLGNFAFVWLGAHALSVPALWLATGADQFGNGFAGAVFVVYLSLIVNPAHASAQYAFLSGFAFLLPRLLAGGAGAFAATHGYAAFFVMSGALSLAALLLLPFVLSAHPREAR</sequence>
<keyword evidence="4 6" id="KW-1133">Transmembrane helix</keyword>
<dbReference type="SUPFAM" id="SSF103473">
    <property type="entry name" value="MFS general substrate transporter"/>
    <property type="match status" value="2"/>
</dbReference>
<keyword evidence="5 6" id="KW-0472">Membrane</keyword>
<feature type="transmembrane region" description="Helical" evidence="6">
    <location>
        <begin position="253"/>
        <end position="275"/>
    </location>
</feature>